<proteinExistence type="predicted"/>
<gene>
    <name evidence="2" type="ORF">ACFSXZ_01235</name>
</gene>
<dbReference type="Pfam" id="PF12697">
    <property type="entry name" value="Abhydrolase_6"/>
    <property type="match status" value="1"/>
</dbReference>
<dbReference type="PANTHER" id="PTHR43798">
    <property type="entry name" value="MONOACYLGLYCEROL LIPASE"/>
    <property type="match status" value="1"/>
</dbReference>
<accession>A0ABW5FL73</accession>
<dbReference type="RefSeq" id="WP_378260266.1">
    <property type="nucleotide sequence ID" value="NZ_JBHUKR010000002.1"/>
</dbReference>
<dbReference type="Proteomes" id="UP001597417">
    <property type="component" value="Unassembled WGS sequence"/>
</dbReference>
<dbReference type="InterPro" id="IPR029058">
    <property type="entry name" value="AB_hydrolase_fold"/>
</dbReference>
<reference evidence="3" key="1">
    <citation type="journal article" date="2019" name="Int. J. Syst. Evol. Microbiol.">
        <title>The Global Catalogue of Microorganisms (GCM) 10K type strain sequencing project: providing services to taxonomists for standard genome sequencing and annotation.</title>
        <authorList>
            <consortium name="The Broad Institute Genomics Platform"/>
            <consortium name="The Broad Institute Genome Sequencing Center for Infectious Disease"/>
            <person name="Wu L."/>
            <person name="Ma J."/>
        </authorList>
    </citation>
    <scope>NUCLEOTIDE SEQUENCE [LARGE SCALE GENOMIC DNA]</scope>
    <source>
        <strain evidence="3">CGMCC 4.7645</strain>
    </source>
</reference>
<dbReference type="InterPro" id="IPR050266">
    <property type="entry name" value="AB_hydrolase_sf"/>
</dbReference>
<dbReference type="SUPFAM" id="SSF53474">
    <property type="entry name" value="alpha/beta-Hydrolases"/>
    <property type="match status" value="1"/>
</dbReference>
<keyword evidence="2" id="KW-0378">Hydrolase</keyword>
<dbReference type="EMBL" id="JBHUKR010000002">
    <property type="protein sequence ID" value="MFD2414944.1"/>
    <property type="molecule type" value="Genomic_DNA"/>
</dbReference>
<comment type="caution">
    <text evidence="2">The sequence shown here is derived from an EMBL/GenBank/DDBJ whole genome shotgun (WGS) entry which is preliminary data.</text>
</comment>
<feature type="domain" description="AB hydrolase-1" evidence="1">
    <location>
        <begin position="25"/>
        <end position="254"/>
    </location>
</feature>
<dbReference type="InterPro" id="IPR000073">
    <property type="entry name" value="AB_hydrolase_1"/>
</dbReference>
<evidence type="ECO:0000259" key="1">
    <source>
        <dbReference type="Pfam" id="PF12697"/>
    </source>
</evidence>
<evidence type="ECO:0000313" key="2">
    <source>
        <dbReference type="EMBL" id="MFD2414944.1"/>
    </source>
</evidence>
<keyword evidence="3" id="KW-1185">Reference proteome</keyword>
<dbReference type="PANTHER" id="PTHR43798:SF29">
    <property type="entry name" value="AB HYDROLASE-1 DOMAIN-CONTAINING PROTEIN"/>
    <property type="match status" value="1"/>
</dbReference>
<sequence length="273" mass="29338">MTTLDVAGVTTINMVRTGPRGGSPVVFLHPVGLDLTWWGDQFSTFGPERDLLAFDMPGHGASGALTTPPSFEVMADTLEAVLDAAAAGPAHLVGLSVGGMIAQAFALRRPHLVRSLSLIATLCTFPEPVRDVLRERSRVAREEGMATIAELTNERWFPPSFRDQRPDVLDRAGKSLRAQDGEFHALMWDMIRGLNLEKNLPDITCPTMVVVGGSDGNSPPAAGERIAELIPGASLTVLPGVGHFPPYETPVAFNTLLRRFLAKVDPLPAKENA</sequence>
<name>A0ABW5FL73_9PSEU</name>
<evidence type="ECO:0000313" key="3">
    <source>
        <dbReference type="Proteomes" id="UP001597417"/>
    </source>
</evidence>
<organism evidence="2 3">
    <name type="scientific">Amycolatopsis pigmentata</name>
    <dbReference type="NCBI Taxonomy" id="450801"/>
    <lineage>
        <taxon>Bacteria</taxon>
        <taxon>Bacillati</taxon>
        <taxon>Actinomycetota</taxon>
        <taxon>Actinomycetes</taxon>
        <taxon>Pseudonocardiales</taxon>
        <taxon>Pseudonocardiaceae</taxon>
        <taxon>Amycolatopsis</taxon>
    </lineage>
</organism>
<dbReference type="Gene3D" id="3.40.50.1820">
    <property type="entry name" value="alpha/beta hydrolase"/>
    <property type="match status" value="1"/>
</dbReference>
<dbReference type="GO" id="GO:0016787">
    <property type="term" value="F:hydrolase activity"/>
    <property type="evidence" value="ECO:0007669"/>
    <property type="project" value="UniProtKB-KW"/>
</dbReference>
<protein>
    <submittedName>
        <fullName evidence="2">Alpha/beta fold hydrolase</fullName>
    </submittedName>
</protein>
<dbReference type="PRINTS" id="PR00111">
    <property type="entry name" value="ABHYDROLASE"/>
</dbReference>